<dbReference type="InterPro" id="IPR036291">
    <property type="entry name" value="NAD(P)-bd_dom_sf"/>
</dbReference>
<feature type="domain" description="Ketopantoate reductase N-terminal" evidence="6">
    <location>
        <begin position="8"/>
        <end position="158"/>
    </location>
</feature>
<dbReference type="Proteomes" id="UP000184356">
    <property type="component" value="Unassembled WGS sequence"/>
</dbReference>
<dbReference type="EC" id="1.1.1.169" evidence="4"/>
<dbReference type="NCBIfam" id="TIGR00745">
    <property type="entry name" value="apbA_panE"/>
    <property type="match status" value="1"/>
</dbReference>
<dbReference type="PANTHER" id="PTHR21708">
    <property type="entry name" value="PROBABLE 2-DEHYDROPANTOATE 2-REDUCTASE"/>
    <property type="match status" value="1"/>
</dbReference>
<accession>A0A1L9TZ83</accession>
<protein>
    <recommendedName>
        <fullName evidence="4">2-dehydropantoate 2-reductase</fullName>
        <ecNumber evidence="4">1.1.1.169</ecNumber>
    </recommendedName>
    <alternativeName>
        <fullName evidence="4">Ketopantoate reductase</fullName>
    </alternativeName>
</protein>
<keyword evidence="9" id="KW-1185">Reference proteome</keyword>
<evidence type="ECO:0000256" key="1">
    <source>
        <dbReference type="ARBA" id="ARBA00007870"/>
    </source>
</evidence>
<dbReference type="InterPro" id="IPR003710">
    <property type="entry name" value="ApbA"/>
</dbReference>
<evidence type="ECO:0000313" key="9">
    <source>
        <dbReference type="Proteomes" id="UP000184356"/>
    </source>
</evidence>
<feature type="domain" description="Ketopantoate reductase C-terminal" evidence="7">
    <location>
        <begin position="192"/>
        <end position="316"/>
    </location>
</feature>
<dbReference type="FunFam" id="1.10.1040.10:FF:000017">
    <property type="entry name" value="2-dehydropantoate 2-reductase"/>
    <property type="match status" value="1"/>
</dbReference>
<dbReference type="SUPFAM" id="SSF51735">
    <property type="entry name" value="NAD(P)-binding Rossmann-fold domains"/>
    <property type="match status" value="1"/>
</dbReference>
<dbReference type="Gene3D" id="3.40.50.720">
    <property type="entry name" value="NAD(P)-binding Rossmann-like Domain"/>
    <property type="match status" value="1"/>
</dbReference>
<dbReference type="InterPro" id="IPR051402">
    <property type="entry name" value="KPR-Related"/>
</dbReference>
<dbReference type="Gene3D" id="1.10.1040.10">
    <property type="entry name" value="N-(1-d-carboxylethyl)-l-norvaline Dehydrogenase, domain 2"/>
    <property type="match status" value="1"/>
</dbReference>
<reference evidence="9" key="1">
    <citation type="journal article" date="2017" name="Genome Biol.">
        <title>Comparative genomics reveals high biological diversity and specific adaptations in the industrially and medically important fungal genus Aspergillus.</title>
        <authorList>
            <person name="de Vries R.P."/>
            <person name="Riley R."/>
            <person name="Wiebenga A."/>
            <person name="Aguilar-Osorio G."/>
            <person name="Amillis S."/>
            <person name="Uchima C.A."/>
            <person name="Anderluh G."/>
            <person name="Asadollahi M."/>
            <person name="Askin M."/>
            <person name="Barry K."/>
            <person name="Battaglia E."/>
            <person name="Bayram O."/>
            <person name="Benocci T."/>
            <person name="Braus-Stromeyer S.A."/>
            <person name="Caldana C."/>
            <person name="Canovas D."/>
            <person name="Cerqueira G.C."/>
            <person name="Chen F."/>
            <person name="Chen W."/>
            <person name="Choi C."/>
            <person name="Clum A."/>
            <person name="Dos Santos R.A."/>
            <person name="Damasio A.R."/>
            <person name="Diallinas G."/>
            <person name="Emri T."/>
            <person name="Fekete E."/>
            <person name="Flipphi M."/>
            <person name="Freyberg S."/>
            <person name="Gallo A."/>
            <person name="Gournas C."/>
            <person name="Habgood R."/>
            <person name="Hainaut M."/>
            <person name="Harispe M.L."/>
            <person name="Henrissat B."/>
            <person name="Hilden K.S."/>
            <person name="Hope R."/>
            <person name="Hossain A."/>
            <person name="Karabika E."/>
            <person name="Karaffa L."/>
            <person name="Karanyi Z."/>
            <person name="Krasevec N."/>
            <person name="Kuo A."/>
            <person name="Kusch H."/>
            <person name="LaButti K."/>
            <person name="Lagendijk E.L."/>
            <person name="Lapidus A."/>
            <person name="Levasseur A."/>
            <person name="Lindquist E."/>
            <person name="Lipzen A."/>
            <person name="Logrieco A.F."/>
            <person name="MacCabe A."/>
            <person name="Maekelae M.R."/>
            <person name="Malavazi I."/>
            <person name="Melin P."/>
            <person name="Meyer V."/>
            <person name="Mielnichuk N."/>
            <person name="Miskei M."/>
            <person name="Molnar A.P."/>
            <person name="Mule G."/>
            <person name="Ngan C.Y."/>
            <person name="Orejas M."/>
            <person name="Orosz E."/>
            <person name="Ouedraogo J.P."/>
            <person name="Overkamp K.M."/>
            <person name="Park H.-S."/>
            <person name="Perrone G."/>
            <person name="Piumi F."/>
            <person name="Punt P.J."/>
            <person name="Ram A.F."/>
            <person name="Ramon A."/>
            <person name="Rauscher S."/>
            <person name="Record E."/>
            <person name="Riano-Pachon D.M."/>
            <person name="Robert V."/>
            <person name="Roehrig J."/>
            <person name="Ruller R."/>
            <person name="Salamov A."/>
            <person name="Salih N.S."/>
            <person name="Samson R.A."/>
            <person name="Sandor E."/>
            <person name="Sanguinetti M."/>
            <person name="Schuetze T."/>
            <person name="Sepcic K."/>
            <person name="Shelest E."/>
            <person name="Sherlock G."/>
            <person name="Sophianopoulou V."/>
            <person name="Squina F.M."/>
            <person name="Sun H."/>
            <person name="Susca A."/>
            <person name="Todd R.B."/>
            <person name="Tsang A."/>
            <person name="Unkles S.E."/>
            <person name="van de Wiele N."/>
            <person name="van Rossen-Uffink D."/>
            <person name="Oliveira J.V."/>
            <person name="Vesth T.C."/>
            <person name="Visser J."/>
            <person name="Yu J.-H."/>
            <person name="Zhou M."/>
            <person name="Andersen M.R."/>
            <person name="Archer D.B."/>
            <person name="Baker S.E."/>
            <person name="Benoit I."/>
            <person name="Brakhage A.A."/>
            <person name="Braus G.H."/>
            <person name="Fischer R."/>
            <person name="Frisvad J.C."/>
            <person name="Goldman G.H."/>
            <person name="Houbraken J."/>
            <person name="Oakley B."/>
            <person name="Pocsi I."/>
            <person name="Scazzocchio C."/>
            <person name="Seiboth B."/>
            <person name="vanKuyk P.A."/>
            <person name="Wortman J."/>
            <person name="Dyer P.S."/>
            <person name="Grigoriev I.V."/>
        </authorList>
    </citation>
    <scope>NUCLEOTIDE SEQUENCE [LARGE SCALE GENOMIC DNA]</scope>
    <source>
        <strain evidence="9">CBS 593.65</strain>
    </source>
</reference>
<keyword evidence="5" id="KW-0812">Transmembrane</keyword>
<proteinExistence type="inferred from homology"/>
<comment type="catalytic activity">
    <reaction evidence="4">
        <text>(R)-pantoate + NADP(+) = 2-dehydropantoate + NADPH + H(+)</text>
        <dbReference type="Rhea" id="RHEA:16233"/>
        <dbReference type="ChEBI" id="CHEBI:11561"/>
        <dbReference type="ChEBI" id="CHEBI:15378"/>
        <dbReference type="ChEBI" id="CHEBI:15980"/>
        <dbReference type="ChEBI" id="CHEBI:57783"/>
        <dbReference type="ChEBI" id="CHEBI:58349"/>
        <dbReference type="EC" id="1.1.1.169"/>
    </reaction>
</comment>
<dbReference type="GO" id="GO:0008677">
    <property type="term" value="F:2-dehydropantoate 2-reductase activity"/>
    <property type="evidence" value="ECO:0007669"/>
    <property type="project" value="UniProtKB-EC"/>
</dbReference>
<dbReference type="PANTHER" id="PTHR21708:SF40">
    <property type="entry name" value="REDUCTASE FAMILY PROTEIN, PUTATIVE (AFU_ORTHOLOGUE AFUA_2G14497)-RELATED"/>
    <property type="match status" value="1"/>
</dbReference>
<comment type="function">
    <text evidence="4">Catalyzes the NADPH-dependent reduction of ketopantoate into pantoic acid.</text>
</comment>
<evidence type="ECO:0000256" key="3">
    <source>
        <dbReference type="ARBA" id="ARBA00023002"/>
    </source>
</evidence>
<dbReference type="GO" id="GO:0015940">
    <property type="term" value="P:pantothenate biosynthetic process"/>
    <property type="evidence" value="ECO:0007669"/>
    <property type="project" value="InterPro"/>
</dbReference>
<dbReference type="STRING" id="1036612.A0A1L9TZ83"/>
<evidence type="ECO:0000259" key="7">
    <source>
        <dbReference type="Pfam" id="PF08546"/>
    </source>
</evidence>
<evidence type="ECO:0000256" key="4">
    <source>
        <dbReference type="RuleBase" id="RU362068"/>
    </source>
</evidence>
<keyword evidence="5" id="KW-1133">Transmembrane helix</keyword>
<dbReference type="RefSeq" id="XP_040708504.1">
    <property type="nucleotide sequence ID" value="XM_040851391.1"/>
</dbReference>
<evidence type="ECO:0000256" key="5">
    <source>
        <dbReference type="SAM" id="Phobius"/>
    </source>
</evidence>
<evidence type="ECO:0000313" key="8">
    <source>
        <dbReference type="EMBL" id="OJJ64698.1"/>
    </source>
</evidence>
<dbReference type="EMBL" id="KV878582">
    <property type="protein sequence ID" value="OJJ64698.1"/>
    <property type="molecule type" value="Genomic_DNA"/>
</dbReference>
<dbReference type="InterPro" id="IPR013328">
    <property type="entry name" value="6PGD_dom2"/>
</dbReference>
<dbReference type="Pfam" id="PF02558">
    <property type="entry name" value="ApbA"/>
    <property type="match status" value="1"/>
</dbReference>
<dbReference type="SUPFAM" id="SSF48179">
    <property type="entry name" value="6-phosphogluconate dehydrogenase C-terminal domain-like"/>
    <property type="match status" value="1"/>
</dbReference>
<keyword evidence="5" id="KW-0472">Membrane</keyword>
<dbReference type="GO" id="GO:0005737">
    <property type="term" value="C:cytoplasm"/>
    <property type="evidence" value="ECO:0007669"/>
    <property type="project" value="TreeGrafter"/>
</dbReference>
<dbReference type="GeneID" id="63767464"/>
<gene>
    <name evidence="8" type="ORF">ASPSYDRAFT_84697</name>
</gene>
<name>A0A1L9TZ83_9EURO</name>
<keyword evidence="3 4" id="KW-0560">Oxidoreductase</keyword>
<evidence type="ECO:0000259" key="6">
    <source>
        <dbReference type="Pfam" id="PF02558"/>
    </source>
</evidence>
<dbReference type="FunFam" id="3.40.50.720:FF:000609">
    <property type="entry name" value="2-dehydropantoate 2-reductase"/>
    <property type="match status" value="1"/>
</dbReference>
<dbReference type="InterPro" id="IPR013332">
    <property type="entry name" value="KPR_N"/>
</dbReference>
<feature type="transmembrane region" description="Helical" evidence="5">
    <location>
        <begin position="6"/>
        <end position="23"/>
    </location>
</feature>
<evidence type="ECO:0000256" key="2">
    <source>
        <dbReference type="ARBA" id="ARBA00022857"/>
    </source>
</evidence>
<dbReference type="VEuPathDB" id="FungiDB:ASPSYDRAFT_84697"/>
<dbReference type="OrthoDB" id="3609at2759"/>
<sequence length="322" mass="35553">MADKVNVLLYGLGAIGSFYAFILNRSDRVRLTVVARSNYDAVVRDGILINSKNHGQHRFRPDQVIRSPSETAGQHFDYIVCTHKAVDPHGAIIPLDPVVDENTTIVVLQNGVGNEDPFRERFPSATIISGVVWVGASQQTPGIIQHTDAENTELGLFPNPSLSSSTLEETRLEKFTDLLKEGGTPFRTIPTIQAARWEKVVWNVAWNAITTLTDQDVSGWLNSSSEAEVYTKDLMREVIAVAGSCGVVLKHGLEDELLVRARELTRTGVLRTSMQADREAGRKMEIEVILGTPVRKGREAGVSIPRLESLYVLLLAINKRLT</sequence>
<organism evidence="8 9">
    <name type="scientific">Aspergillus sydowii CBS 593.65</name>
    <dbReference type="NCBI Taxonomy" id="1036612"/>
    <lineage>
        <taxon>Eukaryota</taxon>
        <taxon>Fungi</taxon>
        <taxon>Dikarya</taxon>
        <taxon>Ascomycota</taxon>
        <taxon>Pezizomycotina</taxon>
        <taxon>Eurotiomycetes</taxon>
        <taxon>Eurotiomycetidae</taxon>
        <taxon>Eurotiales</taxon>
        <taxon>Aspergillaceae</taxon>
        <taxon>Aspergillus</taxon>
        <taxon>Aspergillus subgen. Nidulantes</taxon>
    </lineage>
</organism>
<keyword evidence="2 4" id="KW-0521">NADP</keyword>
<dbReference type="Pfam" id="PF08546">
    <property type="entry name" value="ApbA_C"/>
    <property type="match status" value="1"/>
</dbReference>
<comment type="similarity">
    <text evidence="1 4">Belongs to the ketopantoate reductase family.</text>
</comment>
<dbReference type="AlphaFoldDB" id="A0A1L9TZ83"/>
<dbReference type="InterPro" id="IPR013752">
    <property type="entry name" value="KPA_reductase"/>
</dbReference>
<dbReference type="InterPro" id="IPR008927">
    <property type="entry name" value="6-PGluconate_DH-like_C_sf"/>
</dbReference>